<feature type="domain" description="BZIP" evidence="3">
    <location>
        <begin position="178"/>
        <end position="224"/>
    </location>
</feature>
<evidence type="ECO:0000313" key="5">
    <source>
        <dbReference type="Proteomes" id="UP001150062"/>
    </source>
</evidence>
<feature type="compositionally biased region" description="Basic residues" evidence="2">
    <location>
        <begin position="139"/>
        <end position="151"/>
    </location>
</feature>
<feature type="compositionally biased region" description="Polar residues" evidence="2">
    <location>
        <begin position="45"/>
        <end position="56"/>
    </location>
</feature>
<accession>A0ABQ8Y8Z3</accession>
<sequence>MDQYLFQFDSKQTHEYNFSDLLETDEIRLENSFFEEIPLPKKKNNSSMRRTTNLKNFQKKETHLQRNQTPTRNKTTKRETEKKTRKKNHKVNANTTRLKNINPKQIKSIQANLKGKKKAVSTNQETEQSPLKGASKVQQTKKRQPRKRGRTLKPAELKKRKYLSSIRKIDNVKDLTKEERRIRRLERNRESARRTREKKKMQEMRQQNEIARLQKLVEALQKEIHAKDEVVSKLSKLIPSDPISRPTNKRPQIIQISSDFYRPKDTNRNSEHDHNTTKTINTHPNNRTNSGGVNNTVLVNTIHSKGNCSTCVSKDKQSKNLNNFDLLHF</sequence>
<name>A0ABQ8Y8Z3_9EUKA</name>
<feature type="region of interest" description="Disordered" evidence="2">
    <location>
        <begin position="262"/>
        <end position="292"/>
    </location>
</feature>
<comment type="caution">
    <text evidence="4">The sequence shown here is derived from an EMBL/GenBank/DDBJ whole genome shotgun (WGS) entry which is preliminary data.</text>
</comment>
<feature type="compositionally biased region" description="Basic and acidic residues" evidence="2">
    <location>
        <begin position="262"/>
        <end position="276"/>
    </location>
</feature>
<dbReference type="EMBL" id="JAOAOG010000197">
    <property type="protein sequence ID" value="KAJ6241059.1"/>
    <property type="molecule type" value="Genomic_DNA"/>
</dbReference>
<dbReference type="Gene3D" id="1.20.5.170">
    <property type="match status" value="1"/>
</dbReference>
<keyword evidence="1" id="KW-0175">Coiled coil</keyword>
<feature type="compositionally biased region" description="Polar residues" evidence="2">
    <location>
        <begin position="277"/>
        <end position="292"/>
    </location>
</feature>
<feature type="region of interest" description="Disordered" evidence="2">
    <location>
        <begin position="40"/>
        <end position="156"/>
    </location>
</feature>
<gene>
    <name evidence="4" type="ORF">M0813_23709</name>
</gene>
<feature type="compositionally biased region" description="Polar residues" evidence="2">
    <location>
        <begin position="91"/>
        <end position="111"/>
    </location>
</feature>
<evidence type="ECO:0000256" key="2">
    <source>
        <dbReference type="SAM" id="MobiDB-lite"/>
    </source>
</evidence>
<feature type="coiled-coil region" evidence="1">
    <location>
        <begin position="175"/>
        <end position="230"/>
    </location>
</feature>
<dbReference type="InterPro" id="IPR004827">
    <property type="entry name" value="bZIP"/>
</dbReference>
<dbReference type="InterPro" id="IPR046347">
    <property type="entry name" value="bZIP_sf"/>
</dbReference>
<dbReference type="Pfam" id="PF07716">
    <property type="entry name" value="bZIP_2"/>
    <property type="match status" value="1"/>
</dbReference>
<dbReference type="PROSITE" id="PS00036">
    <property type="entry name" value="BZIP_BASIC"/>
    <property type="match status" value="1"/>
</dbReference>
<evidence type="ECO:0000256" key="1">
    <source>
        <dbReference type="SAM" id="Coils"/>
    </source>
</evidence>
<dbReference type="PROSITE" id="PS50217">
    <property type="entry name" value="BZIP"/>
    <property type="match status" value="1"/>
</dbReference>
<dbReference type="SUPFAM" id="SSF57959">
    <property type="entry name" value="Leucine zipper domain"/>
    <property type="match status" value="1"/>
</dbReference>
<feature type="compositionally biased region" description="Polar residues" evidence="2">
    <location>
        <begin position="120"/>
        <end position="129"/>
    </location>
</feature>
<organism evidence="4 5">
    <name type="scientific">Anaeramoeba flamelloides</name>
    <dbReference type="NCBI Taxonomy" id="1746091"/>
    <lineage>
        <taxon>Eukaryota</taxon>
        <taxon>Metamonada</taxon>
        <taxon>Anaeramoebidae</taxon>
        <taxon>Anaeramoeba</taxon>
    </lineage>
</organism>
<keyword evidence="5" id="KW-1185">Reference proteome</keyword>
<reference evidence="4" key="1">
    <citation type="submission" date="2022-08" db="EMBL/GenBank/DDBJ databases">
        <title>Novel sulfate-reducing endosymbionts in the free-living metamonad Anaeramoeba.</title>
        <authorList>
            <person name="Jerlstrom-Hultqvist J."/>
            <person name="Cepicka I."/>
            <person name="Gallot-Lavallee L."/>
            <person name="Salas-Leiva D."/>
            <person name="Curtis B.A."/>
            <person name="Zahonova K."/>
            <person name="Pipaliya S."/>
            <person name="Dacks J."/>
            <person name="Roger A.J."/>
        </authorList>
    </citation>
    <scope>NUCLEOTIDE SEQUENCE</scope>
    <source>
        <strain evidence="4">Schooner1</strain>
    </source>
</reference>
<proteinExistence type="predicted"/>
<evidence type="ECO:0000259" key="3">
    <source>
        <dbReference type="PROSITE" id="PS50217"/>
    </source>
</evidence>
<protein>
    <submittedName>
        <fullName evidence="4">G-box-binding factor 3-related</fullName>
    </submittedName>
</protein>
<evidence type="ECO:0000313" key="4">
    <source>
        <dbReference type="EMBL" id="KAJ6241059.1"/>
    </source>
</evidence>
<dbReference type="SMART" id="SM00338">
    <property type="entry name" value="BRLZ"/>
    <property type="match status" value="1"/>
</dbReference>
<dbReference type="Proteomes" id="UP001150062">
    <property type="component" value="Unassembled WGS sequence"/>
</dbReference>